<gene>
    <name evidence="6" type="ORF">EHW67_06540</name>
</gene>
<dbReference type="InterPro" id="IPR050178">
    <property type="entry name" value="AspA/AstE_fam"/>
</dbReference>
<dbReference type="GO" id="GO:0016788">
    <property type="term" value="F:hydrolase activity, acting on ester bonds"/>
    <property type="evidence" value="ECO:0007669"/>
    <property type="project" value="InterPro"/>
</dbReference>
<name>A0A3S0BYX7_9FLAO</name>
<feature type="domain" description="Succinylglutamate desuccinylase/Aspartoacylase catalytic" evidence="5">
    <location>
        <begin position="22"/>
        <end position="143"/>
    </location>
</feature>
<dbReference type="PANTHER" id="PTHR15162">
    <property type="entry name" value="ASPARTOACYLASE"/>
    <property type="match status" value="1"/>
</dbReference>
<dbReference type="OrthoDB" id="1523003at2"/>
<evidence type="ECO:0000313" key="6">
    <source>
        <dbReference type="EMBL" id="RTE54817.1"/>
    </source>
</evidence>
<dbReference type="PANTHER" id="PTHR15162:SF7">
    <property type="entry name" value="SUCCINYLGLUTAMATE DESUCCINYLASE"/>
    <property type="match status" value="1"/>
</dbReference>
<keyword evidence="3" id="KW-0378">Hydrolase</keyword>
<evidence type="ECO:0000256" key="3">
    <source>
        <dbReference type="ARBA" id="ARBA00022801"/>
    </source>
</evidence>
<dbReference type="SUPFAM" id="SSF53187">
    <property type="entry name" value="Zn-dependent exopeptidases"/>
    <property type="match status" value="1"/>
</dbReference>
<keyword evidence="7" id="KW-1185">Reference proteome</keyword>
<dbReference type="AlphaFoldDB" id="A0A3S0BYX7"/>
<reference evidence="6 7" key="1">
    <citation type="submission" date="2018-11" db="EMBL/GenBank/DDBJ databases">
        <title>Arenibacter aquaticus sp.nov., a marine bacterium isolated from surface seawater in the South China Sea.</title>
        <authorList>
            <person name="Guo J."/>
            <person name="Sun J."/>
        </authorList>
    </citation>
    <scope>NUCLEOTIDE SEQUENCE [LARGE SCALE GENOMIC DNA]</scope>
    <source>
        <strain evidence="6 7">GUO666</strain>
    </source>
</reference>
<proteinExistence type="predicted"/>
<evidence type="ECO:0000313" key="7">
    <source>
        <dbReference type="Proteomes" id="UP000267585"/>
    </source>
</evidence>
<dbReference type="EMBL" id="RQPJ01000002">
    <property type="protein sequence ID" value="RTE54817.1"/>
    <property type="molecule type" value="Genomic_DNA"/>
</dbReference>
<dbReference type="InterPro" id="IPR055438">
    <property type="entry name" value="AstE_AspA_cat"/>
</dbReference>
<dbReference type="GO" id="GO:0005829">
    <property type="term" value="C:cytosol"/>
    <property type="evidence" value="ECO:0007669"/>
    <property type="project" value="TreeGrafter"/>
</dbReference>
<evidence type="ECO:0000256" key="1">
    <source>
        <dbReference type="ARBA" id="ARBA00001947"/>
    </source>
</evidence>
<evidence type="ECO:0000256" key="2">
    <source>
        <dbReference type="ARBA" id="ARBA00022723"/>
    </source>
</evidence>
<keyword evidence="2" id="KW-0479">Metal-binding</keyword>
<evidence type="ECO:0000256" key="4">
    <source>
        <dbReference type="ARBA" id="ARBA00022833"/>
    </source>
</evidence>
<comment type="cofactor">
    <cofactor evidence="1">
        <name>Zn(2+)</name>
        <dbReference type="ChEBI" id="CHEBI:29105"/>
    </cofactor>
</comment>
<dbReference type="Pfam" id="PF24827">
    <property type="entry name" value="AstE_AspA_cat"/>
    <property type="match status" value="1"/>
</dbReference>
<comment type="caution">
    <text evidence="6">The sequence shown here is derived from an EMBL/GenBank/DDBJ whole genome shotgun (WGS) entry which is preliminary data.</text>
</comment>
<dbReference type="Proteomes" id="UP000267585">
    <property type="component" value="Unassembled WGS sequence"/>
</dbReference>
<organism evidence="6 7">
    <name type="scientific">Arenibacter aquaticus</name>
    <dbReference type="NCBI Taxonomy" id="2489054"/>
    <lineage>
        <taxon>Bacteria</taxon>
        <taxon>Pseudomonadati</taxon>
        <taxon>Bacteroidota</taxon>
        <taxon>Flavobacteriia</taxon>
        <taxon>Flavobacteriales</taxon>
        <taxon>Flavobacteriaceae</taxon>
        <taxon>Arenibacter</taxon>
    </lineage>
</organism>
<dbReference type="RefSeq" id="WP_126161549.1">
    <property type="nucleotide sequence ID" value="NZ_RQPJ01000002.1"/>
</dbReference>
<dbReference type="GO" id="GO:0046872">
    <property type="term" value="F:metal ion binding"/>
    <property type="evidence" value="ECO:0007669"/>
    <property type="project" value="UniProtKB-KW"/>
</dbReference>
<protein>
    <submittedName>
        <fullName evidence="6">Aspartoacylase</fullName>
    </submittedName>
</protein>
<accession>A0A3S0BYX7</accession>
<evidence type="ECO:0000259" key="5">
    <source>
        <dbReference type="Pfam" id="PF24827"/>
    </source>
</evidence>
<dbReference type="Gene3D" id="3.40.630.10">
    <property type="entry name" value="Zn peptidases"/>
    <property type="match status" value="1"/>
</dbReference>
<keyword evidence="4" id="KW-0862">Zinc</keyword>
<sequence>MGVGEIAADARIIGHFGKGNVGPTVIFFGGIHGNEPSGNKAMEVVFFKLKEEKPPIRGTLYGIRGNIPALLYGKRYLDQDLNRMWTAENIKKIKEKDQKERHSEEKELMALYKLLAIILEEESGPFYFIDFHTTSSRTLPFITINDAMINRKFSSLFPVPTILGIEEYLEGPLLSYINEQGYLSLGFESGQHIEKEAVENSISFMWLTLVYSELIPKKSVKDFNAYFRQLKSAALNELRFFEILYRHPILSTHHFKMLPGFKSFQLVKRGELLAYQNNKVVLAQKKARIFMPLYQNQGEEGFFLIRQIPQLALWLSAIFRKIKFDALLGLLPGVSWADREKRTLMVNRKTARILAKPIFHLLGYRSRRVNERDILMSNREYTAKNAMYAKTWWYNNKKSV</sequence>